<dbReference type="GO" id="GO:0052913">
    <property type="term" value="F:16S rRNA (guanine(966)-N(2))-methyltransferase activity"/>
    <property type="evidence" value="ECO:0007669"/>
    <property type="project" value="UniProtKB-EC"/>
</dbReference>
<evidence type="ECO:0000313" key="3">
    <source>
        <dbReference type="EMBL" id="MFD2261738.1"/>
    </source>
</evidence>
<dbReference type="NCBIfam" id="TIGR00095">
    <property type="entry name" value="16S rRNA (guanine(966)-N(2))-methyltransferase RsmD"/>
    <property type="match status" value="1"/>
</dbReference>
<keyword evidence="1 3" id="KW-0489">Methyltransferase</keyword>
<dbReference type="PANTHER" id="PTHR43542">
    <property type="entry name" value="METHYLTRANSFERASE"/>
    <property type="match status" value="1"/>
</dbReference>
<dbReference type="Gene3D" id="3.40.50.150">
    <property type="entry name" value="Vaccinia Virus protein VP39"/>
    <property type="match status" value="1"/>
</dbReference>
<dbReference type="EMBL" id="JBHUIP010000003">
    <property type="protein sequence ID" value="MFD2261738.1"/>
    <property type="molecule type" value="Genomic_DNA"/>
</dbReference>
<evidence type="ECO:0000256" key="1">
    <source>
        <dbReference type="ARBA" id="ARBA00022603"/>
    </source>
</evidence>
<accession>A0ABW5DMK6</accession>
<comment type="caution">
    <text evidence="3">The sequence shown here is derived from an EMBL/GenBank/DDBJ whole genome shotgun (WGS) entry which is preliminary data.</text>
</comment>
<proteinExistence type="predicted"/>
<dbReference type="Proteomes" id="UP001597295">
    <property type="component" value="Unassembled WGS sequence"/>
</dbReference>
<dbReference type="EC" id="2.1.1.171" evidence="3"/>
<keyword evidence="4" id="KW-1185">Reference proteome</keyword>
<dbReference type="SUPFAM" id="SSF53335">
    <property type="entry name" value="S-adenosyl-L-methionine-dependent methyltransferases"/>
    <property type="match status" value="1"/>
</dbReference>
<dbReference type="PIRSF" id="PIRSF004553">
    <property type="entry name" value="CHP00095"/>
    <property type="match status" value="1"/>
</dbReference>
<protein>
    <submittedName>
        <fullName evidence="3">16S rRNA (Guanine(966)-N(2))-methyltransferase RsmD</fullName>
        <ecNumber evidence="3">2.1.1.171</ecNumber>
    </submittedName>
</protein>
<dbReference type="Pfam" id="PF03602">
    <property type="entry name" value="Cons_hypoth95"/>
    <property type="match status" value="1"/>
</dbReference>
<organism evidence="3 4">
    <name type="scientific">Lacibacterium aquatile</name>
    <dbReference type="NCBI Taxonomy" id="1168082"/>
    <lineage>
        <taxon>Bacteria</taxon>
        <taxon>Pseudomonadati</taxon>
        <taxon>Pseudomonadota</taxon>
        <taxon>Alphaproteobacteria</taxon>
        <taxon>Rhodospirillales</taxon>
        <taxon>Rhodospirillaceae</taxon>
    </lineage>
</organism>
<reference evidence="4" key="1">
    <citation type="journal article" date="2019" name="Int. J. Syst. Evol. Microbiol.">
        <title>The Global Catalogue of Microorganisms (GCM) 10K type strain sequencing project: providing services to taxonomists for standard genome sequencing and annotation.</title>
        <authorList>
            <consortium name="The Broad Institute Genomics Platform"/>
            <consortium name="The Broad Institute Genome Sequencing Center for Infectious Disease"/>
            <person name="Wu L."/>
            <person name="Ma J."/>
        </authorList>
    </citation>
    <scope>NUCLEOTIDE SEQUENCE [LARGE SCALE GENOMIC DNA]</scope>
    <source>
        <strain evidence="4">CGMCC 1.19062</strain>
    </source>
</reference>
<name>A0ABW5DMK6_9PROT</name>
<gene>
    <name evidence="3" type="primary">rsmD</name>
    <name evidence="3" type="ORF">ACFSM5_02485</name>
</gene>
<evidence type="ECO:0000313" key="4">
    <source>
        <dbReference type="Proteomes" id="UP001597295"/>
    </source>
</evidence>
<evidence type="ECO:0000256" key="2">
    <source>
        <dbReference type="ARBA" id="ARBA00022679"/>
    </source>
</evidence>
<dbReference type="InterPro" id="IPR004398">
    <property type="entry name" value="RNA_MeTrfase_RsmD"/>
</dbReference>
<dbReference type="PANTHER" id="PTHR43542:SF1">
    <property type="entry name" value="METHYLTRANSFERASE"/>
    <property type="match status" value="1"/>
</dbReference>
<dbReference type="CDD" id="cd02440">
    <property type="entry name" value="AdoMet_MTases"/>
    <property type="match status" value="1"/>
</dbReference>
<dbReference type="InterPro" id="IPR029063">
    <property type="entry name" value="SAM-dependent_MTases_sf"/>
</dbReference>
<sequence length="181" mass="19320">MRVVGGRWRGLTLDSLPGKDIRPTSDRAREALFNILAHAPFVPTSLQGANVLDLFCGTGALGIEAVSRGAASAILIDQDLTAARANLKKVKEPQLFQAIQADAAKLPAAKAPVDFALLDPPYRKGLVGPALFSLVSQGWLKPGSLIVVETAADEALHPVEGLTLLDNRRYGAAMLWFLERA</sequence>
<dbReference type="RefSeq" id="WP_379874654.1">
    <property type="nucleotide sequence ID" value="NZ_JBHUIP010000003.1"/>
</dbReference>
<keyword evidence="2 3" id="KW-0808">Transferase</keyword>